<dbReference type="Gene3D" id="2.60.40.1220">
    <property type="match status" value="1"/>
</dbReference>
<proteinExistence type="predicted"/>
<dbReference type="AlphaFoldDB" id="A0A8J3AQ22"/>
<dbReference type="OrthoDB" id="2798327at2"/>
<dbReference type="RefSeq" id="WP_088001307.1">
    <property type="nucleotide sequence ID" value="NZ_BMHB01000002.1"/>
</dbReference>
<comment type="caution">
    <text evidence="3">The sequence shown here is derived from an EMBL/GenBank/DDBJ whole genome shotgun (WGS) entry which is preliminary data.</text>
</comment>
<evidence type="ECO:0000313" key="4">
    <source>
        <dbReference type="Proteomes" id="UP000626244"/>
    </source>
</evidence>
<evidence type="ECO:0000256" key="2">
    <source>
        <dbReference type="SAM" id="SignalP"/>
    </source>
</evidence>
<name>A0A8J3AQ22_9BACI</name>
<protein>
    <submittedName>
        <fullName evidence="3">Uncharacterized protein</fullName>
    </submittedName>
</protein>
<keyword evidence="1 2" id="KW-0732">Signal</keyword>
<gene>
    <name evidence="3" type="ORF">GCM10007380_34320</name>
</gene>
<evidence type="ECO:0000256" key="1">
    <source>
        <dbReference type="ARBA" id="ARBA00022729"/>
    </source>
</evidence>
<keyword evidence="4" id="KW-1185">Reference proteome</keyword>
<feature type="chain" id="PRO_5038722598" evidence="2">
    <location>
        <begin position="24"/>
        <end position="368"/>
    </location>
</feature>
<accession>A0A8J3AQ22</accession>
<sequence length="368" mass="39174">MKRKFSKRNVLMTSLSAALVASALTPSVISAKSVKEPKLTVKKVTAVNTKTVVVEFNKAVDKKSAVKVNNYSFAKNSGITVTKVTLSGNKALLTIKGVEKRTASFTAALTVSKVKDNKGKVMATTKVNVSFKIAAKAVTLTKVQTLDMNKNGKLDAVTVQFSELVSGVDKADFNVEGYTVTNASSKGLVTTLTLEEQATSDLTAKPAVTFVGEVKDGSGNVVKSIKSTQTTAGFIAVNLGGTSLAFNTEQEFIVNAKLPETFTRPAGSELKFKVLITKDGAPVKNLTFGYLAGYALESKTNSQGIAYVPEVDQVSDLSLTLLKMAEGYPVPFKMKLPSVGNYEIKVELVDHKANDAAVEGASYKYALK</sequence>
<dbReference type="EMBL" id="BMHB01000002">
    <property type="protein sequence ID" value="GGI16710.1"/>
    <property type="molecule type" value="Genomic_DNA"/>
</dbReference>
<dbReference type="InterPro" id="IPR014755">
    <property type="entry name" value="Cu-Rt/internalin_Ig-like"/>
</dbReference>
<organism evidence="3 4">
    <name type="scientific">Gottfriedia solisilvae</name>
    <dbReference type="NCBI Taxonomy" id="1516104"/>
    <lineage>
        <taxon>Bacteria</taxon>
        <taxon>Bacillati</taxon>
        <taxon>Bacillota</taxon>
        <taxon>Bacilli</taxon>
        <taxon>Bacillales</taxon>
        <taxon>Bacillaceae</taxon>
        <taxon>Gottfriedia</taxon>
    </lineage>
</organism>
<dbReference type="Proteomes" id="UP000626244">
    <property type="component" value="Unassembled WGS sequence"/>
</dbReference>
<feature type="signal peptide" evidence="2">
    <location>
        <begin position="1"/>
        <end position="23"/>
    </location>
</feature>
<reference evidence="4" key="1">
    <citation type="journal article" date="2019" name="Int. J. Syst. Evol. Microbiol.">
        <title>The Global Catalogue of Microorganisms (GCM) 10K type strain sequencing project: providing services to taxonomists for standard genome sequencing and annotation.</title>
        <authorList>
            <consortium name="The Broad Institute Genomics Platform"/>
            <consortium name="The Broad Institute Genome Sequencing Center for Infectious Disease"/>
            <person name="Wu L."/>
            <person name="Ma J."/>
        </authorList>
    </citation>
    <scope>NUCLEOTIDE SEQUENCE [LARGE SCALE GENOMIC DNA]</scope>
    <source>
        <strain evidence="4">CGMCC 1.14993</strain>
    </source>
</reference>
<evidence type="ECO:0000313" key="3">
    <source>
        <dbReference type="EMBL" id="GGI16710.1"/>
    </source>
</evidence>